<dbReference type="Pfam" id="PF02668">
    <property type="entry name" value="TauD"/>
    <property type="match status" value="1"/>
</dbReference>
<accession>A0ABM8JSR6</accession>
<gene>
    <name evidence="3" type="ORF">TCT1_06730</name>
</gene>
<sequence>MQSSNVNPNVYIEENILMIPTEIRMRFENISQDYDLRSNHQILILCAEIREIIDPYNIISDDICKKVVSDGYTIVSGFPIDSDKPETPVVKMKERPAGKFITEKILVYLSSLFGRPHAYEAENNGEFIHDLYPIKGRESVASGTGSEVDLEFHTEIAFDTDKPDYLLLTAVRSRKEQNVPTTLVNVSSVLTCLSESELKLLQDKHYFIRAPYSFSGGDDVYYLRSLADFSGKKNYSFNFNPGVTHCSTQESNELFEKLRKLCNQHAFEVLLSPGSALIIDNNKMLHGRSLFKPKFDGKDRWLQRLYVKNKEVE</sequence>
<evidence type="ECO:0000313" key="4">
    <source>
        <dbReference type="Proteomes" id="UP001529514"/>
    </source>
</evidence>
<protein>
    <recommendedName>
        <fullName evidence="2">TauD/TfdA-like domain-containing protein</fullName>
    </recommendedName>
</protein>
<reference evidence="3 4" key="1">
    <citation type="submission" date="2023-10" db="EMBL/GenBank/DDBJ databases">
        <title>Xenorhabdus taiwanensis sp. nov., a symbiotic bacterium associated with the entomopathogenic nematode Steinernema taiwanensis.</title>
        <authorList>
            <person name="Tseng C.T."/>
            <person name="Shu H.Y."/>
            <person name="Chen M.H."/>
            <person name="Fang Y.J."/>
            <person name="Wu T.L."/>
            <person name="Lin Y.C."/>
            <person name="Huang C.J."/>
        </authorList>
    </citation>
    <scope>NUCLEOTIDE SEQUENCE [LARGE SCALE GENOMIC DNA]</scope>
    <source>
        <strain evidence="3 4">TCT-1</strain>
    </source>
</reference>
<feature type="domain" description="TauD/TfdA-like" evidence="2">
    <location>
        <begin position="115"/>
        <end position="306"/>
    </location>
</feature>
<organism evidence="3 4">
    <name type="scientific">Xenorhabdus taiwanensis</name>
    <dbReference type="NCBI Taxonomy" id="3085177"/>
    <lineage>
        <taxon>Bacteria</taxon>
        <taxon>Pseudomonadati</taxon>
        <taxon>Pseudomonadota</taxon>
        <taxon>Gammaproteobacteria</taxon>
        <taxon>Enterobacterales</taxon>
        <taxon>Morganellaceae</taxon>
        <taxon>Xenorhabdus</taxon>
    </lineage>
</organism>
<proteinExistence type="predicted"/>
<dbReference type="Proteomes" id="UP001529514">
    <property type="component" value="Chromosome"/>
</dbReference>
<dbReference type="InterPro" id="IPR003819">
    <property type="entry name" value="TauD/TfdA-like"/>
</dbReference>
<evidence type="ECO:0000313" key="3">
    <source>
        <dbReference type="EMBL" id="BET95752.1"/>
    </source>
</evidence>
<dbReference type="SUPFAM" id="SSF51197">
    <property type="entry name" value="Clavaminate synthase-like"/>
    <property type="match status" value="1"/>
</dbReference>
<dbReference type="RefSeq" id="WP_374052657.1">
    <property type="nucleotide sequence ID" value="NZ_AP028978.1"/>
</dbReference>
<dbReference type="Gene3D" id="3.60.130.10">
    <property type="entry name" value="Clavaminate synthase-like"/>
    <property type="match status" value="1"/>
</dbReference>
<dbReference type="InterPro" id="IPR042098">
    <property type="entry name" value="TauD-like_sf"/>
</dbReference>
<evidence type="ECO:0000256" key="1">
    <source>
        <dbReference type="ARBA" id="ARBA00023002"/>
    </source>
</evidence>
<evidence type="ECO:0000259" key="2">
    <source>
        <dbReference type="Pfam" id="PF02668"/>
    </source>
</evidence>
<keyword evidence="1" id="KW-0560">Oxidoreductase</keyword>
<name>A0ABM8JSR6_9GAMM</name>
<dbReference type="EMBL" id="AP028978">
    <property type="protein sequence ID" value="BET95752.1"/>
    <property type="molecule type" value="Genomic_DNA"/>
</dbReference>
<keyword evidence="4" id="KW-1185">Reference proteome</keyword>